<accession>A0AAD3YCV8</accession>
<comment type="caution">
    <text evidence="1">The sequence shown here is derived from an EMBL/GenBank/DDBJ whole genome shotgun (WGS) entry which is preliminary data.</text>
</comment>
<sequence>MGFLSNSPFPINGCFGNREGELYCLPETATPSSSTPSSTATEPPIAIARATSSVAFLDSCLDINHDFPITVGMMTARCKDMTGLYENTSLSLDTCLSYYWGRMALEQQNYNDFLSTGHCEGQALLTNPLVSSIS</sequence>
<name>A0AAD3YCV8_9TREE</name>
<evidence type="ECO:0000313" key="1">
    <source>
        <dbReference type="EMBL" id="GMK58461.1"/>
    </source>
</evidence>
<dbReference type="InterPro" id="IPR036673">
    <property type="entry name" value="Cyanovirin-N_sf"/>
</dbReference>
<organism evidence="1 2">
    <name type="scientific">Cutaneotrichosporon spelunceum</name>
    <dbReference type="NCBI Taxonomy" id="1672016"/>
    <lineage>
        <taxon>Eukaryota</taxon>
        <taxon>Fungi</taxon>
        <taxon>Dikarya</taxon>
        <taxon>Basidiomycota</taxon>
        <taxon>Agaricomycotina</taxon>
        <taxon>Tremellomycetes</taxon>
        <taxon>Trichosporonales</taxon>
        <taxon>Trichosporonaceae</taxon>
        <taxon>Cutaneotrichosporon</taxon>
    </lineage>
</organism>
<keyword evidence="2" id="KW-1185">Reference proteome</keyword>
<reference evidence="1" key="2">
    <citation type="submission" date="2023-06" db="EMBL/GenBank/DDBJ databases">
        <authorList>
            <person name="Kobayashi Y."/>
            <person name="Kayamori A."/>
            <person name="Aoki K."/>
            <person name="Shiwa Y."/>
            <person name="Fujita N."/>
            <person name="Sugita T."/>
            <person name="Iwasaki W."/>
            <person name="Tanaka N."/>
            <person name="Takashima M."/>
        </authorList>
    </citation>
    <scope>NUCLEOTIDE SEQUENCE</scope>
    <source>
        <strain evidence="1">HIS016</strain>
    </source>
</reference>
<dbReference type="EMBL" id="BTCM01000005">
    <property type="protein sequence ID" value="GMK58461.1"/>
    <property type="molecule type" value="Genomic_DNA"/>
</dbReference>
<protein>
    <recommendedName>
        <fullName evidence="3">Cyanovirin-N domain-containing protein</fullName>
    </recommendedName>
</protein>
<gene>
    <name evidence="1" type="ORF">CspeluHIS016_0504930</name>
</gene>
<dbReference type="SUPFAM" id="SSF51322">
    <property type="entry name" value="Cyanovirin-N"/>
    <property type="match status" value="1"/>
</dbReference>
<evidence type="ECO:0000313" key="2">
    <source>
        <dbReference type="Proteomes" id="UP001222932"/>
    </source>
</evidence>
<dbReference type="Proteomes" id="UP001222932">
    <property type="component" value="Unassembled WGS sequence"/>
</dbReference>
<reference evidence="1" key="1">
    <citation type="journal article" date="2023" name="BMC Genomics">
        <title>Chromosome-level genome assemblies of Cutaneotrichosporon spp. (Trichosporonales, Basidiomycota) reveal imbalanced evolution between nucleotide sequences and chromosome synteny.</title>
        <authorList>
            <person name="Kobayashi Y."/>
            <person name="Kayamori A."/>
            <person name="Aoki K."/>
            <person name="Shiwa Y."/>
            <person name="Matsutani M."/>
            <person name="Fujita N."/>
            <person name="Sugita T."/>
            <person name="Iwasaki W."/>
            <person name="Tanaka N."/>
            <person name="Takashima M."/>
        </authorList>
    </citation>
    <scope>NUCLEOTIDE SEQUENCE</scope>
    <source>
        <strain evidence="1">HIS016</strain>
    </source>
</reference>
<dbReference type="AlphaFoldDB" id="A0AAD3YCV8"/>
<proteinExistence type="predicted"/>
<evidence type="ECO:0008006" key="3">
    <source>
        <dbReference type="Google" id="ProtNLM"/>
    </source>
</evidence>
<dbReference type="Gene3D" id="2.30.60.10">
    <property type="entry name" value="Cyanovirin-N"/>
    <property type="match status" value="1"/>
</dbReference>